<keyword evidence="1" id="KW-1277">Toxin-antitoxin system</keyword>
<dbReference type="Pfam" id="PF07927">
    <property type="entry name" value="HicA_toxin"/>
    <property type="match status" value="1"/>
</dbReference>
<evidence type="ECO:0000256" key="2">
    <source>
        <dbReference type="ARBA" id="ARBA00022722"/>
    </source>
</evidence>
<dbReference type="GO" id="GO:0003729">
    <property type="term" value="F:mRNA binding"/>
    <property type="evidence" value="ECO:0007669"/>
    <property type="project" value="InterPro"/>
</dbReference>
<keyword evidence="3" id="KW-0255">Endonuclease</keyword>
<accession>A0A7G9Z1F1</accession>
<gene>
    <name evidence="7" type="ORF">GHMFPJCE_00012</name>
</gene>
<keyword evidence="6" id="KW-0346">Stress response</keyword>
<dbReference type="Gene3D" id="3.30.920.30">
    <property type="entry name" value="Hypothetical protein"/>
    <property type="match status" value="1"/>
</dbReference>
<protein>
    <recommendedName>
        <fullName evidence="8">Addiction module toxin, HicA family</fullName>
    </recommendedName>
</protein>
<evidence type="ECO:0000256" key="6">
    <source>
        <dbReference type="ARBA" id="ARBA00023016"/>
    </source>
</evidence>
<reference evidence="7" key="1">
    <citation type="submission" date="2020-06" db="EMBL/GenBank/DDBJ databases">
        <title>Unique genomic features of the anaerobic methanotrophic archaea.</title>
        <authorList>
            <person name="Chadwick G.L."/>
            <person name="Skennerton C.T."/>
            <person name="Laso-Perez R."/>
            <person name="Leu A.O."/>
            <person name="Speth D.R."/>
            <person name="Yu H."/>
            <person name="Morgan-Lang C."/>
            <person name="Hatzenpichler R."/>
            <person name="Goudeau D."/>
            <person name="Malmstrom R."/>
            <person name="Brazelton W.J."/>
            <person name="Woyke T."/>
            <person name="Hallam S.J."/>
            <person name="Tyson G.W."/>
            <person name="Wegener G."/>
            <person name="Boetius A."/>
            <person name="Orphan V."/>
        </authorList>
    </citation>
    <scope>NUCLEOTIDE SEQUENCE</scope>
</reference>
<evidence type="ECO:0008006" key="8">
    <source>
        <dbReference type="Google" id="ProtNLM"/>
    </source>
</evidence>
<keyword evidence="4" id="KW-0378">Hydrolase</keyword>
<evidence type="ECO:0000256" key="1">
    <source>
        <dbReference type="ARBA" id="ARBA00022649"/>
    </source>
</evidence>
<dbReference type="InterPro" id="IPR038570">
    <property type="entry name" value="HicA_sf"/>
</dbReference>
<evidence type="ECO:0000256" key="4">
    <source>
        <dbReference type="ARBA" id="ARBA00022801"/>
    </source>
</evidence>
<name>A0A7G9Z1F1_9EURY</name>
<proteinExistence type="predicted"/>
<evidence type="ECO:0000256" key="3">
    <source>
        <dbReference type="ARBA" id="ARBA00022759"/>
    </source>
</evidence>
<evidence type="ECO:0000313" key="7">
    <source>
        <dbReference type="EMBL" id="QNO54085.1"/>
    </source>
</evidence>
<dbReference type="AlphaFoldDB" id="A0A7G9Z1F1"/>
<keyword evidence="5" id="KW-0694">RNA-binding</keyword>
<evidence type="ECO:0000256" key="5">
    <source>
        <dbReference type="ARBA" id="ARBA00022884"/>
    </source>
</evidence>
<keyword evidence="2" id="KW-0540">Nuclease</keyword>
<organism evidence="7">
    <name type="scientific">Candidatus Methanophagaceae archaeon ANME-1 ERB6</name>
    <dbReference type="NCBI Taxonomy" id="2759912"/>
    <lineage>
        <taxon>Archaea</taxon>
        <taxon>Methanobacteriati</taxon>
        <taxon>Methanobacteriota</taxon>
        <taxon>Stenosarchaea group</taxon>
        <taxon>Methanomicrobia</taxon>
        <taxon>Candidatus Methanophagales</taxon>
        <taxon>Candidatus Methanophagaceae</taxon>
    </lineage>
</organism>
<sequence length="62" mass="7421">MKRRKLIQHLEEQGCKFLREGRKHTVYYNPLNRKTSTVPRHTKIVDALARKICKDLEIPHPK</sequence>
<dbReference type="InterPro" id="IPR012933">
    <property type="entry name" value="HicA_mRNA_interferase"/>
</dbReference>
<dbReference type="EMBL" id="MT631561">
    <property type="protein sequence ID" value="QNO54085.1"/>
    <property type="molecule type" value="Genomic_DNA"/>
</dbReference>
<dbReference type="GO" id="GO:0016787">
    <property type="term" value="F:hydrolase activity"/>
    <property type="evidence" value="ECO:0007669"/>
    <property type="project" value="UniProtKB-KW"/>
</dbReference>
<dbReference type="SUPFAM" id="SSF54786">
    <property type="entry name" value="YcfA/nrd intein domain"/>
    <property type="match status" value="1"/>
</dbReference>
<dbReference type="GO" id="GO:0004519">
    <property type="term" value="F:endonuclease activity"/>
    <property type="evidence" value="ECO:0007669"/>
    <property type="project" value="UniProtKB-KW"/>
</dbReference>